<dbReference type="Pfam" id="PF01345">
    <property type="entry name" value="DUF11"/>
    <property type="match status" value="1"/>
</dbReference>
<feature type="region of interest" description="Disordered" evidence="1">
    <location>
        <begin position="1"/>
        <end position="33"/>
    </location>
</feature>
<dbReference type="InterPro" id="IPR001434">
    <property type="entry name" value="OmcB-like_DUF11"/>
</dbReference>
<feature type="compositionally biased region" description="Acidic residues" evidence="1">
    <location>
        <begin position="16"/>
        <end position="31"/>
    </location>
</feature>
<evidence type="ECO:0000313" key="5">
    <source>
        <dbReference type="EMBL" id="GAD56322.1"/>
    </source>
</evidence>
<dbReference type="EMBL" id="BATB01000034">
    <property type="protein sequence ID" value="GAD56322.1"/>
    <property type="molecule type" value="Genomic_DNA"/>
</dbReference>
<dbReference type="SUPFAM" id="SSF63825">
    <property type="entry name" value="YWTD domain"/>
    <property type="match status" value="1"/>
</dbReference>
<sequence length="815" mass="84929">MNGDGDGSAQHSADASGDDTDARGDDEDEEAFPQLYGGLTRSVAIPVGEPSPGTGRLSVFVDFGADGTFLTPGDQVAADLTDGGAGDLDGAADGVITFDIAVPPTAPLVPTFARLRFSSVAGLDAITAAADGEVEDYAITLKTPPDADRGDAPASYGNPQHVIEGATTIYLGTVPPDVDLIAQNTPTSDGDDLDGSDDEDGVVLPQLYAGGLAEITVKVVEPAPATAYLQGLIDFDGDGTFAQTNERVARDLQDGAPGDKDGAVNGSITFEVSVPAGATSLPTHARLRWSTDTFDAQTAFDGEVEDYVLTISNDPPPFLCDASIFRFDESDTILRRLQITASGNSYAVGQTTLGSAGNRRDGAWGFNAVDSYLYGVRTNSRRLYRVDGGGTFTDLGNIGGAEDAANAGDILPDGTMIYAVDEVTWQIIDLSVPAAPSNLGLLDLSRDIFTEDFAWNPADGLVYGVDQATGRMFRAPVNGGLPGTITPVLFGPAIYAGTFASVWFDEDGRLYGYSNTTNNLFLIDTVTGQTRQIAALPFDEGGVSDGASCRGPAPVPLGAVSGNVYEDDNASDVRDAGEANFGAGIGITLFDDARTSADPSDDLLLGTVETAADGTFGFGDLLVNATYRILLDEADPDLGTGRTIGTSNPRLGVAVTANSVTTDQDFGFDAAGADLSITKYAALSRATAPRSSAAPGDLIDWIITVQNSGGGSPSGVKVIDRLPDGFEYVSDDAPATGDTYDPATGLWFVDEILAGSSETLTITRGCSIRGKPRTAPRSSTAPCPTRTAIRTPARWWMTAMTAWPMTTRPSMRWRG</sequence>
<reference evidence="5" key="1">
    <citation type="journal article" date="2013" name="Genome Announc.">
        <title>Draft Genome Sequence of Loktanella cinnabarina LL-001T, Isolated from Deep-Sea Floor Sediment.</title>
        <authorList>
            <person name="Nishi S."/>
            <person name="Tsubouchi T."/>
            <person name="Takaki Y."/>
            <person name="Koyanagi R."/>
            <person name="Satoh N."/>
            <person name="Maruyama T."/>
            <person name="Hatada Y."/>
        </authorList>
    </citation>
    <scope>NUCLEOTIDE SEQUENCE [LARGE SCALE GENOMIC DNA]</scope>
    <source>
        <strain evidence="5">LL-001</strain>
    </source>
</reference>
<proteinExistence type="predicted"/>
<organism evidence="5 6">
    <name type="scientific">Limimaricola cinnabarinus LL-001</name>
    <dbReference type="NCBI Taxonomy" id="1337093"/>
    <lineage>
        <taxon>Bacteria</taxon>
        <taxon>Pseudomonadati</taxon>
        <taxon>Pseudomonadota</taxon>
        <taxon>Alphaproteobacteria</taxon>
        <taxon>Rhodobacterales</taxon>
        <taxon>Paracoccaceae</taxon>
        <taxon>Limimaricola</taxon>
    </lineage>
</organism>
<evidence type="ECO:0000259" key="2">
    <source>
        <dbReference type="Pfam" id="PF01345"/>
    </source>
</evidence>
<dbReference type="Pfam" id="PF20009">
    <property type="entry name" value="GEVED"/>
    <property type="match status" value="2"/>
</dbReference>
<dbReference type="InterPro" id="IPR047589">
    <property type="entry name" value="DUF11_rpt"/>
</dbReference>
<protein>
    <submittedName>
        <fullName evidence="5">Uncharacterized protein</fullName>
    </submittedName>
</protein>
<dbReference type="InterPro" id="IPR013783">
    <property type="entry name" value="Ig-like_fold"/>
</dbReference>
<keyword evidence="6" id="KW-1185">Reference proteome</keyword>
<evidence type="ECO:0000259" key="3">
    <source>
        <dbReference type="Pfam" id="PF20009"/>
    </source>
</evidence>
<dbReference type="InterPro" id="IPR045474">
    <property type="entry name" value="GEVED"/>
</dbReference>
<dbReference type="SUPFAM" id="SSF117074">
    <property type="entry name" value="Hypothetical protein PA1324"/>
    <property type="match status" value="1"/>
</dbReference>
<dbReference type="AlphaFoldDB" id="U2Z5K8"/>
<name>U2Z5K8_9RHOB</name>
<feature type="domain" description="GEVED" evidence="3">
    <location>
        <begin position="57"/>
        <end position="140"/>
    </location>
</feature>
<feature type="domain" description="DUF6923" evidence="4">
    <location>
        <begin position="351"/>
        <end position="550"/>
    </location>
</feature>
<dbReference type="Pfam" id="PF21959">
    <property type="entry name" value="DUF6923"/>
    <property type="match status" value="1"/>
</dbReference>
<dbReference type="Gene3D" id="2.60.40.10">
    <property type="entry name" value="Immunoglobulins"/>
    <property type="match status" value="1"/>
</dbReference>
<evidence type="ECO:0000313" key="6">
    <source>
        <dbReference type="Proteomes" id="UP000016566"/>
    </source>
</evidence>
<dbReference type="eggNOG" id="COG1361">
    <property type="taxonomic scope" value="Bacteria"/>
</dbReference>
<dbReference type="Proteomes" id="UP000016566">
    <property type="component" value="Unassembled WGS sequence"/>
</dbReference>
<accession>U2Z5K8</accession>
<comment type="caution">
    <text evidence="5">The sequence shown here is derived from an EMBL/GenBank/DDBJ whole genome shotgun (WGS) entry which is preliminary data.</text>
</comment>
<evidence type="ECO:0000259" key="4">
    <source>
        <dbReference type="Pfam" id="PF21959"/>
    </source>
</evidence>
<dbReference type="STRING" id="1337093.MBELCI_2374"/>
<evidence type="ECO:0000256" key="1">
    <source>
        <dbReference type="SAM" id="MobiDB-lite"/>
    </source>
</evidence>
<dbReference type="RefSeq" id="WP_021694423.1">
    <property type="nucleotide sequence ID" value="NZ_BATB01000034.1"/>
</dbReference>
<feature type="domain" description="GEVED" evidence="3">
    <location>
        <begin position="228"/>
        <end position="309"/>
    </location>
</feature>
<gene>
    <name evidence="5" type="ORF">MBELCI_2374</name>
</gene>
<dbReference type="InterPro" id="IPR054215">
    <property type="entry name" value="DUF6923"/>
</dbReference>
<feature type="domain" description="DUF11" evidence="2">
    <location>
        <begin position="687"/>
        <end position="763"/>
    </location>
</feature>
<dbReference type="NCBIfam" id="TIGR01451">
    <property type="entry name" value="B_ant_repeat"/>
    <property type="match status" value="1"/>
</dbReference>